<evidence type="ECO:0000259" key="2">
    <source>
        <dbReference type="Pfam" id="PF10502"/>
    </source>
</evidence>
<keyword evidence="4" id="KW-1185">Reference proteome</keyword>
<dbReference type="InterPro" id="IPR019758">
    <property type="entry name" value="Pept_S26A_signal_pept_1_CS"/>
</dbReference>
<evidence type="ECO:0000313" key="3">
    <source>
        <dbReference type="EMBL" id="PRQ50703.1"/>
    </source>
</evidence>
<dbReference type="GO" id="GO:0010027">
    <property type="term" value="P:thylakoid membrane organization"/>
    <property type="evidence" value="ECO:0007669"/>
    <property type="project" value="TreeGrafter"/>
</dbReference>
<dbReference type="AlphaFoldDB" id="A0A2P6RW99"/>
<gene>
    <name evidence="3" type="ORF">RchiOBHm_Chr2g0136211</name>
</gene>
<dbReference type="EC" id="3.4.21.89" evidence="3"/>
<dbReference type="PANTHER" id="PTHR43390">
    <property type="entry name" value="SIGNAL PEPTIDASE I"/>
    <property type="match status" value="1"/>
</dbReference>
<evidence type="ECO:0000313" key="4">
    <source>
        <dbReference type="Proteomes" id="UP000238479"/>
    </source>
</evidence>
<dbReference type="InterPro" id="IPR000223">
    <property type="entry name" value="Pept_S26A_signal_pept_1"/>
</dbReference>
<evidence type="ECO:0000256" key="1">
    <source>
        <dbReference type="ARBA" id="ARBA00022801"/>
    </source>
</evidence>
<dbReference type="PROSITE" id="PS00761">
    <property type="entry name" value="SPASE_I_3"/>
    <property type="match status" value="1"/>
</dbReference>
<sequence length="61" mass="7181">MLQAADYVQVHDEKLLVNGEIQNENYILEPFTYEMEPILIPEGYIFVMGDNCNNNFDSHDW</sequence>
<dbReference type="STRING" id="74649.A0A2P6RW99"/>
<dbReference type="GO" id="GO:0006465">
    <property type="term" value="P:signal peptide processing"/>
    <property type="evidence" value="ECO:0007669"/>
    <property type="project" value="InterPro"/>
</dbReference>
<name>A0A2P6RW99_ROSCH</name>
<dbReference type="EMBL" id="PDCK01000040">
    <property type="protein sequence ID" value="PRQ50703.1"/>
    <property type="molecule type" value="Genomic_DNA"/>
</dbReference>
<proteinExistence type="predicted"/>
<accession>A0A2P6RW99</accession>
<dbReference type="Gramene" id="PRQ50703">
    <property type="protein sequence ID" value="PRQ50703"/>
    <property type="gene ID" value="RchiOBHm_Chr2g0136211"/>
</dbReference>
<protein>
    <submittedName>
        <fullName evidence="3">Putative signal peptidase I</fullName>
        <ecNumber evidence="3">3.4.21.89</ecNumber>
    </submittedName>
</protein>
<dbReference type="Gene3D" id="2.10.109.10">
    <property type="entry name" value="Umud Fragment, subunit A"/>
    <property type="match status" value="1"/>
</dbReference>
<organism evidence="3 4">
    <name type="scientific">Rosa chinensis</name>
    <name type="common">China rose</name>
    <dbReference type="NCBI Taxonomy" id="74649"/>
    <lineage>
        <taxon>Eukaryota</taxon>
        <taxon>Viridiplantae</taxon>
        <taxon>Streptophyta</taxon>
        <taxon>Embryophyta</taxon>
        <taxon>Tracheophyta</taxon>
        <taxon>Spermatophyta</taxon>
        <taxon>Magnoliopsida</taxon>
        <taxon>eudicotyledons</taxon>
        <taxon>Gunneridae</taxon>
        <taxon>Pentapetalae</taxon>
        <taxon>rosids</taxon>
        <taxon>fabids</taxon>
        <taxon>Rosales</taxon>
        <taxon>Rosaceae</taxon>
        <taxon>Rosoideae</taxon>
        <taxon>Rosoideae incertae sedis</taxon>
        <taxon>Rosa</taxon>
    </lineage>
</organism>
<dbReference type="Proteomes" id="UP000238479">
    <property type="component" value="Chromosome 2"/>
</dbReference>
<dbReference type="InterPro" id="IPR019533">
    <property type="entry name" value="Peptidase_S26"/>
</dbReference>
<keyword evidence="1 3" id="KW-0378">Hydrolase</keyword>
<dbReference type="PANTHER" id="PTHR43390:SF2">
    <property type="entry name" value="THYLAKOIDAL PROCESSING PEPTIDASE 2, CHLOROPLASTIC-RELATED"/>
    <property type="match status" value="1"/>
</dbReference>
<dbReference type="SUPFAM" id="SSF51306">
    <property type="entry name" value="LexA/Signal peptidase"/>
    <property type="match status" value="1"/>
</dbReference>
<dbReference type="Pfam" id="PF10502">
    <property type="entry name" value="Peptidase_S26"/>
    <property type="match status" value="1"/>
</dbReference>
<dbReference type="GO" id="GO:0009535">
    <property type="term" value="C:chloroplast thylakoid membrane"/>
    <property type="evidence" value="ECO:0007669"/>
    <property type="project" value="TreeGrafter"/>
</dbReference>
<dbReference type="InterPro" id="IPR036286">
    <property type="entry name" value="LexA/Signal_pep-like_sf"/>
</dbReference>
<dbReference type="GO" id="GO:0009003">
    <property type="term" value="F:signal peptidase activity"/>
    <property type="evidence" value="ECO:0007669"/>
    <property type="project" value="UniProtKB-EC"/>
</dbReference>
<feature type="domain" description="Peptidase S26" evidence="2">
    <location>
        <begin position="6"/>
        <end position="61"/>
    </location>
</feature>
<dbReference type="GO" id="GO:0004252">
    <property type="term" value="F:serine-type endopeptidase activity"/>
    <property type="evidence" value="ECO:0007669"/>
    <property type="project" value="InterPro"/>
</dbReference>
<comment type="caution">
    <text evidence="3">The sequence shown here is derived from an EMBL/GenBank/DDBJ whole genome shotgun (WGS) entry which is preliminary data.</text>
</comment>
<reference evidence="3 4" key="1">
    <citation type="journal article" date="2018" name="Nat. Genet.">
        <title>The Rosa genome provides new insights in the design of modern roses.</title>
        <authorList>
            <person name="Bendahmane M."/>
        </authorList>
    </citation>
    <scope>NUCLEOTIDE SEQUENCE [LARGE SCALE GENOMIC DNA]</scope>
    <source>
        <strain evidence="4">cv. Old Blush</strain>
    </source>
</reference>